<sequence length="131" mass="14919">MTLCYSVLSVQYYYSPDNRQFRSKTEVMYFLENGVRKSASKVVSKNTDTSDNNMHMEGVERSKENGRTSNKKKNKKRKILKFDFNNPPEKVEWVSEPGLEGRLTPLIGGDNVPEPSKLEWAEGLVSLKAGI</sequence>
<gene>
    <name evidence="7" type="ORF">GIB67_011774</name>
</gene>
<evidence type="ECO:0000256" key="2">
    <source>
        <dbReference type="ARBA" id="ARBA00023015"/>
    </source>
</evidence>
<feature type="compositionally biased region" description="Basic residues" evidence="6">
    <location>
        <begin position="69"/>
        <end position="79"/>
    </location>
</feature>
<dbReference type="InterPro" id="IPR016177">
    <property type="entry name" value="DNA-bd_dom_sf"/>
</dbReference>
<reference evidence="7 8" key="1">
    <citation type="journal article" date="2020" name="IScience">
        <title>Genome Sequencing of the Endangered Kingdonia uniflora (Circaeasteraceae, Ranunculales) Reveals Potential Mechanisms of Evolutionary Specialization.</title>
        <authorList>
            <person name="Sun Y."/>
            <person name="Deng T."/>
            <person name="Zhang A."/>
            <person name="Moore M.J."/>
            <person name="Landis J.B."/>
            <person name="Lin N."/>
            <person name="Zhang H."/>
            <person name="Zhang X."/>
            <person name="Huang J."/>
            <person name="Zhang X."/>
            <person name="Sun H."/>
            <person name="Wang H."/>
        </authorList>
    </citation>
    <scope>NUCLEOTIDE SEQUENCE [LARGE SCALE GENOMIC DNA]</scope>
    <source>
        <strain evidence="7">TB1705</strain>
        <tissue evidence="7">Leaf</tissue>
    </source>
</reference>
<evidence type="ECO:0000256" key="3">
    <source>
        <dbReference type="ARBA" id="ARBA00023125"/>
    </source>
</evidence>
<feature type="region of interest" description="Disordered" evidence="6">
    <location>
        <begin position="40"/>
        <end position="79"/>
    </location>
</feature>
<evidence type="ECO:0000313" key="7">
    <source>
        <dbReference type="EMBL" id="KAF6171877.1"/>
    </source>
</evidence>
<accession>A0A7J7NXF2</accession>
<dbReference type="AlphaFoldDB" id="A0A7J7NXF2"/>
<dbReference type="Gene3D" id="3.30.890.10">
    <property type="entry name" value="Methyl-cpg-binding Protein 2, Chain A"/>
    <property type="match status" value="1"/>
</dbReference>
<keyword evidence="3" id="KW-0238">DNA-binding</keyword>
<dbReference type="OrthoDB" id="10072024at2759"/>
<evidence type="ECO:0000256" key="4">
    <source>
        <dbReference type="ARBA" id="ARBA00023163"/>
    </source>
</evidence>
<evidence type="ECO:0000256" key="1">
    <source>
        <dbReference type="ARBA" id="ARBA00004123"/>
    </source>
</evidence>
<evidence type="ECO:0000256" key="5">
    <source>
        <dbReference type="ARBA" id="ARBA00023242"/>
    </source>
</evidence>
<dbReference type="EMBL" id="JACGCM010000452">
    <property type="protein sequence ID" value="KAF6171877.1"/>
    <property type="molecule type" value="Genomic_DNA"/>
</dbReference>
<keyword evidence="5" id="KW-0539">Nucleus</keyword>
<keyword evidence="2" id="KW-0805">Transcription regulation</keyword>
<evidence type="ECO:0000313" key="8">
    <source>
        <dbReference type="Proteomes" id="UP000541444"/>
    </source>
</evidence>
<organism evidence="7 8">
    <name type="scientific">Kingdonia uniflora</name>
    <dbReference type="NCBI Taxonomy" id="39325"/>
    <lineage>
        <taxon>Eukaryota</taxon>
        <taxon>Viridiplantae</taxon>
        <taxon>Streptophyta</taxon>
        <taxon>Embryophyta</taxon>
        <taxon>Tracheophyta</taxon>
        <taxon>Spermatophyta</taxon>
        <taxon>Magnoliopsida</taxon>
        <taxon>Ranunculales</taxon>
        <taxon>Circaeasteraceae</taxon>
        <taxon>Kingdonia</taxon>
    </lineage>
</organism>
<dbReference type="Proteomes" id="UP000541444">
    <property type="component" value="Unassembled WGS sequence"/>
</dbReference>
<dbReference type="GO" id="GO:0003677">
    <property type="term" value="F:DNA binding"/>
    <property type="evidence" value="ECO:0007669"/>
    <property type="project" value="UniProtKB-KW"/>
</dbReference>
<name>A0A7J7NXF2_9MAGN</name>
<protein>
    <submittedName>
        <fullName evidence="7">Uncharacterized protein</fullName>
    </submittedName>
</protein>
<dbReference type="SUPFAM" id="SSF54171">
    <property type="entry name" value="DNA-binding domain"/>
    <property type="match status" value="1"/>
</dbReference>
<feature type="compositionally biased region" description="Basic and acidic residues" evidence="6">
    <location>
        <begin position="57"/>
        <end position="66"/>
    </location>
</feature>
<comment type="caution">
    <text evidence="7">The sequence shown here is derived from an EMBL/GenBank/DDBJ whole genome shotgun (WGS) entry which is preliminary data.</text>
</comment>
<comment type="subcellular location">
    <subcellularLocation>
        <location evidence="1">Nucleus</location>
    </subcellularLocation>
</comment>
<keyword evidence="8" id="KW-1185">Reference proteome</keyword>
<proteinExistence type="predicted"/>
<feature type="compositionally biased region" description="Polar residues" evidence="6">
    <location>
        <begin position="41"/>
        <end position="53"/>
    </location>
</feature>
<evidence type="ECO:0000256" key="6">
    <source>
        <dbReference type="SAM" id="MobiDB-lite"/>
    </source>
</evidence>
<keyword evidence="4" id="KW-0804">Transcription</keyword>
<dbReference type="GO" id="GO:0005634">
    <property type="term" value="C:nucleus"/>
    <property type="evidence" value="ECO:0007669"/>
    <property type="project" value="UniProtKB-SubCell"/>
</dbReference>